<dbReference type="OrthoDB" id="7240222at2"/>
<keyword evidence="3" id="KW-1185">Reference proteome</keyword>
<sequence>MSQKEHLPALPWDHLPAPGKRTRPPESPRRKAPQGRRVWDRTSVPDDPDGWISHQLSVQGPAPTLRSFEEAARGPGLIPWVFDTQRQEEDLFALLARVPVAQRGLSVRECHALARQLAQSAARARAQDMARRADGLSCPLDLNRLLPVPHALLEAGETDPKALAWLRQHWGVASSLRRVTRRNNSGHHPAAAKGQGRAEWSFYSLGGSPDAAIIHCQQRWRDLTFTLTLAPVI</sequence>
<evidence type="ECO:0000313" key="3">
    <source>
        <dbReference type="Proteomes" id="UP000324536"/>
    </source>
</evidence>
<dbReference type="KEGG" id="acek:FLP30_13965"/>
<evidence type="ECO:0000313" key="2">
    <source>
        <dbReference type="EMBL" id="QEO18966.1"/>
    </source>
</evidence>
<protein>
    <submittedName>
        <fullName evidence="2">Uncharacterized protein</fullName>
    </submittedName>
</protein>
<dbReference type="Proteomes" id="UP000324536">
    <property type="component" value="Plasmid unnamed2"/>
</dbReference>
<evidence type="ECO:0000256" key="1">
    <source>
        <dbReference type="SAM" id="MobiDB-lite"/>
    </source>
</evidence>
<feature type="region of interest" description="Disordered" evidence="1">
    <location>
        <begin position="1"/>
        <end position="52"/>
    </location>
</feature>
<gene>
    <name evidence="2" type="ORF">FLP30_13965</name>
</gene>
<organism evidence="2 3">
    <name type="scientific">Acetobacter vaccinii</name>
    <dbReference type="NCBI Taxonomy" id="2592655"/>
    <lineage>
        <taxon>Bacteria</taxon>
        <taxon>Pseudomonadati</taxon>
        <taxon>Pseudomonadota</taxon>
        <taxon>Alphaproteobacteria</taxon>
        <taxon>Acetobacterales</taxon>
        <taxon>Acetobacteraceae</taxon>
        <taxon>Acetobacter</taxon>
    </lineage>
</organism>
<dbReference type="RefSeq" id="WP_149280607.1">
    <property type="nucleotide sequence ID" value="NZ_CP043508.1"/>
</dbReference>
<geneLocation type="plasmid" evidence="2">
    <name>unnamed2</name>
</geneLocation>
<reference evidence="2 3" key="1">
    <citation type="submission" date="2019-09" db="EMBL/GenBank/DDBJ databases">
        <title>Genome sequencing of strain KACC 21233.</title>
        <authorList>
            <person name="Heo J."/>
            <person name="Kim S.-J."/>
            <person name="Kim J.-S."/>
            <person name="Hong S.-B."/>
            <person name="Kwon S.-W."/>
        </authorList>
    </citation>
    <scope>NUCLEOTIDE SEQUENCE [LARGE SCALE GENOMIC DNA]</scope>
    <source>
        <strain evidence="2 3">KACC 21233</strain>
        <plasmid evidence="2 3">unnamed2</plasmid>
    </source>
</reference>
<accession>A0A5C1YRI6</accession>
<dbReference type="EMBL" id="CP043508">
    <property type="protein sequence ID" value="QEO18966.1"/>
    <property type="molecule type" value="Genomic_DNA"/>
</dbReference>
<proteinExistence type="predicted"/>
<keyword evidence="2" id="KW-0614">Plasmid</keyword>
<dbReference type="AlphaFoldDB" id="A0A5C1YRI6"/>
<name>A0A5C1YRI6_9PROT</name>